<evidence type="ECO:0000313" key="1">
    <source>
        <dbReference type="EMBL" id="SFK82019.1"/>
    </source>
</evidence>
<dbReference type="AlphaFoldDB" id="A0A1I4CP37"/>
<reference evidence="2" key="1">
    <citation type="submission" date="2016-10" db="EMBL/GenBank/DDBJ databases">
        <authorList>
            <person name="Varghese N."/>
            <person name="Submissions S."/>
        </authorList>
    </citation>
    <scope>NUCLEOTIDE SEQUENCE [LARGE SCALE GENOMIC DNA]</scope>
    <source>
        <strain evidence="2">Nm69</strain>
    </source>
</reference>
<name>A0A1I4CP37_9PROT</name>
<dbReference type="InterPro" id="IPR011009">
    <property type="entry name" value="Kinase-like_dom_sf"/>
</dbReference>
<protein>
    <recommendedName>
        <fullName evidence="3">Phosphotransferase enzyme family protein</fullName>
    </recommendedName>
</protein>
<keyword evidence="2" id="KW-1185">Reference proteome</keyword>
<accession>A0A1I4CP37</accession>
<proteinExistence type="predicted"/>
<dbReference type="EMBL" id="FOSP01000016">
    <property type="protein sequence ID" value="SFK82019.1"/>
    <property type="molecule type" value="Genomic_DNA"/>
</dbReference>
<dbReference type="SUPFAM" id="SSF56112">
    <property type="entry name" value="Protein kinase-like (PK-like)"/>
    <property type="match status" value="1"/>
</dbReference>
<dbReference type="STRING" id="52441.SAMN05216302_101660"/>
<gene>
    <name evidence="1" type="ORF">SAMN05216302_101660</name>
</gene>
<sequence>MIQQAIDFIFIHCDVPGRNADYAMNIHIKYPLLIHVIFADGPSFFVKMAEKSDDIEKRLHKEYVAISHVAHFYPGLIPQALHYQVDKKQNRVLLVIEGIEHSAVLLTDILQAKPEFRQPLQHFLGGNDRSHLGNQYYCEKQFAFYQQSVAGLPEDLQRNIQKVSMQQQWDEMIRKLPMIAQHGDLTINNIGLAKKSFILFDWEDYAAVQYAGFDLTTLLVSGCQFNFRLLLSIIEQDRKTEDVSFIKPIVSCIGIPESRLVDLILFHLVLFYKLKSQHGYSISIIDRTKRIITDLADYVLKNGRK</sequence>
<evidence type="ECO:0008006" key="3">
    <source>
        <dbReference type="Google" id="ProtNLM"/>
    </source>
</evidence>
<organism evidence="1 2">
    <name type="scientific">Nitrosomonas aestuarii</name>
    <dbReference type="NCBI Taxonomy" id="52441"/>
    <lineage>
        <taxon>Bacteria</taxon>
        <taxon>Pseudomonadati</taxon>
        <taxon>Pseudomonadota</taxon>
        <taxon>Betaproteobacteria</taxon>
        <taxon>Nitrosomonadales</taxon>
        <taxon>Nitrosomonadaceae</taxon>
        <taxon>Nitrosomonas</taxon>
    </lineage>
</organism>
<dbReference type="Proteomes" id="UP000199533">
    <property type="component" value="Unassembled WGS sequence"/>
</dbReference>
<evidence type="ECO:0000313" key="2">
    <source>
        <dbReference type="Proteomes" id="UP000199533"/>
    </source>
</evidence>